<keyword evidence="2" id="KW-1133">Transmembrane helix</keyword>
<organism evidence="4 5">
    <name type="scientific">Pedobacter aquae</name>
    <dbReference type="NCBI Taxonomy" id="2605747"/>
    <lineage>
        <taxon>Bacteria</taxon>
        <taxon>Pseudomonadati</taxon>
        <taxon>Bacteroidota</taxon>
        <taxon>Sphingobacteriia</taxon>
        <taxon>Sphingobacteriales</taxon>
        <taxon>Sphingobacteriaceae</taxon>
        <taxon>Pedobacter</taxon>
    </lineage>
</organism>
<accession>A0A5C0VKF0</accession>
<reference evidence="4 5" key="1">
    <citation type="submission" date="2019-08" db="EMBL/GenBank/DDBJ databases">
        <title>Pedobacter sp. nov., isolated from Han river, South Korea.</title>
        <authorList>
            <person name="Lee D.-H."/>
            <person name="Kim Y.-S."/>
            <person name="Hwang E.-M."/>
            <person name="Le Tran T.C."/>
            <person name="Cha C.-J."/>
        </authorList>
    </citation>
    <scope>NUCLEOTIDE SEQUENCE [LARGE SCALE GENOMIC DNA]</scope>
    <source>
        <strain evidence="4 5">CJ43</strain>
    </source>
</reference>
<dbReference type="Gene3D" id="2.70.70.10">
    <property type="entry name" value="Glucose Permease (Domain IIA)"/>
    <property type="match status" value="1"/>
</dbReference>
<evidence type="ECO:0000256" key="2">
    <source>
        <dbReference type="SAM" id="Phobius"/>
    </source>
</evidence>
<proteinExistence type="predicted"/>
<dbReference type="PANTHER" id="PTHR21666">
    <property type="entry name" value="PEPTIDASE-RELATED"/>
    <property type="match status" value="1"/>
</dbReference>
<evidence type="ECO:0000313" key="5">
    <source>
        <dbReference type="Proteomes" id="UP000323653"/>
    </source>
</evidence>
<dbReference type="GO" id="GO:0004222">
    <property type="term" value="F:metalloendopeptidase activity"/>
    <property type="evidence" value="ECO:0007669"/>
    <property type="project" value="TreeGrafter"/>
</dbReference>
<dbReference type="InterPro" id="IPR050570">
    <property type="entry name" value="Cell_wall_metabolism_enzyme"/>
</dbReference>
<name>A0A5C0VKF0_9SPHI</name>
<keyword evidence="1" id="KW-0732">Signal</keyword>
<keyword evidence="2" id="KW-0472">Membrane</keyword>
<evidence type="ECO:0000259" key="3">
    <source>
        <dbReference type="Pfam" id="PF01551"/>
    </source>
</evidence>
<dbReference type="InterPro" id="IPR011055">
    <property type="entry name" value="Dup_hybrid_motif"/>
</dbReference>
<dbReference type="PANTHER" id="PTHR21666:SF289">
    <property type="entry name" value="L-ALA--D-GLU ENDOPEPTIDASE"/>
    <property type="match status" value="1"/>
</dbReference>
<dbReference type="CDD" id="cd12797">
    <property type="entry name" value="M23_peptidase"/>
    <property type="match status" value="1"/>
</dbReference>
<dbReference type="AlphaFoldDB" id="A0A5C0VKF0"/>
<keyword evidence="5" id="KW-1185">Reference proteome</keyword>
<sequence>MSKRKKLSARLKEKYKLVILNDDTFEEKASFRASLWYLLIATSAFAIVLVFLTIVIIKITPLREYITGVTDIDNKRDIISTYAKVDSLERLVKANDLYLENLNQIISGKLDQDKLSKPKDNNIKSDSIKLSQKLSNDEKELRKLIESEGRFDLSEGSTGAKSGIATFSFFSPVKGKISSKFDNNQQHYAVDVVTRKNENIKATLDGTVVFSNFTPETGYVIAIQHANNMLSFYKHCSALLKKVGSFVRAGEVIAVVGDSGEYTTGPHLHFELWLNGSPVNPENYITF</sequence>
<feature type="transmembrane region" description="Helical" evidence="2">
    <location>
        <begin position="35"/>
        <end position="57"/>
    </location>
</feature>
<dbReference type="KEGG" id="pej:FYC62_16055"/>
<evidence type="ECO:0000256" key="1">
    <source>
        <dbReference type="ARBA" id="ARBA00022729"/>
    </source>
</evidence>
<gene>
    <name evidence="4" type="ORF">FYC62_16055</name>
</gene>
<feature type="domain" description="M23ase beta-sheet core" evidence="3">
    <location>
        <begin position="186"/>
        <end position="281"/>
    </location>
</feature>
<protein>
    <submittedName>
        <fullName evidence="4">M23 family metallopeptidase</fullName>
    </submittedName>
</protein>
<dbReference type="SUPFAM" id="SSF51261">
    <property type="entry name" value="Duplicated hybrid motif"/>
    <property type="match status" value="1"/>
</dbReference>
<dbReference type="EMBL" id="CP043329">
    <property type="protein sequence ID" value="QEK53016.1"/>
    <property type="molecule type" value="Genomic_DNA"/>
</dbReference>
<dbReference type="Pfam" id="PF01551">
    <property type="entry name" value="Peptidase_M23"/>
    <property type="match status" value="1"/>
</dbReference>
<evidence type="ECO:0000313" key="4">
    <source>
        <dbReference type="EMBL" id="QEK53016.1"/>
    </source>
</evidence>
<dbReference type="InterPro" id="IPR016047">
    <property type="entry name" value="M23ase_b-sheet_dom"/>
</dbReference>
<dbReference type="Proteomes" id="UP000323653">
    <property type="component" value="Chromosome"/>
</dbReference>
<keyword evidence="2" id="KW-0812">Transmembrane</keyword>
<dbReference type="RefSeq" id="WP_039450096.1">
    <property type="nucleotide sequence ID" value="NZ_CP043329.1"/>
</dbReference>